<evidence type="ECO:0000259" key="4">
    <source>
        <dbReference type="SMART" id="SM00322"/>
    </source>
</evidence>
<dbReference type="SMART" id="SM00322">
    <property type="entry name" value="KH"/>
    <property type="match status" value="2"/>
</dbReference>
<sequence length="713" mass="76160">MNREGESEADISPHKATTCEVKIRSRVAEIRDLSGRNPRLILAAGPSIECPLREKQPWPTPRLVDLRRQGECNAEALQNLRALAESIKEQKTPMALTPVVAVAASFIVAVIVVLGIRRRASATASPASQPAIEGSFDLPSSLSQPVIEGSFDLPSSPSQAAIEGSFDPAIEGSFDPPSFPSQPAIEGSFDPPSSPSQPAIERSFDPPSSPSQPAIEGSFDLPSSPSQPAIEGSFDLPSSPSQPAIEGSFDPPSPSQPAIARNRFDLPSSLSQPAIEGSFDPPSSPSQPAIGGSFDPPSSPSQPAIEGSFDLPSSPSQPAIEGSFDLPSSPSQPAIEGSFDLPSSPSQPAIEGSFDLPSSPSQPAIEGSFDLPSSPSQPAIEGSPSFFPITASNRRAGKAAENFGVKLVRPHAGNLVAPFLVKGKQEAAQAFIQHMEDCISGNRPLRMPLQILVDLQLLLKTKQAPGIWLKMPLREDDPSESWALIAKEKDRALMLKKLVDIEGQVRSSERASSDIAPAHYGKVIGKGGARISYIKEKYGVWVNVPKDRESPIVISGLSTNVRRAIKELEELVQQDVLQQRVVLPVEILPEDIGIAIGKGGCHACKVQEEFGVKLRTHSREHPEWPLVVEGPLGAAEKAVASIQLQRHGVTIQLPERNKPGAQILVTGLKENARAAVAELIANLKFRPKHVLVPVHIRREEHILVLGPEGSSMD</sequence>
<keyword evidence="3" id="KW-0812">Transmembrane</keyword>
<evidence type="ECO:0000313" key="5">
    <source>
        <dbReference type="EMBL" id="ROT80309.1"/>
    </source>
</evidence>
<feature type="region of interest" description="Disordered" evidence="2">
    <location>
        <begin position="147"/>
        <end position="381"/>
    </location>
</feature>
<dbReference type="InterPro" id="IPR004088">
    <property type="entry name" value="KH_dom_type_1"/>
</dbReference>
<evidence type="ECO:0000313" key="6">
    <source>
        <dbReference type="Proteomes" id="UP000283509"/>
    </source>
</evidence>
<evidence type="ECO:0000256" key="1">
    <source>
        <dbReference type="PROSITE-ProRule" id="PRU00117"/>
    </source>
</evidence>
<protein>
    <recommendedName>
        <fullName evidence="4">K Homology domain-containing protein</fullName>
    </recommendedName>
</protein>
<dbReference type="EMBL" id="QCYY01001132">
    <property type="protein sequence ID" value="ROT80309.1"/>
    <property type="molecule type" value="Genomic_DNA"/>
</dbReference>
<dbReference type="Proteomes" id="UP000283509">
    <property type="component" value="Unassembled WGS sequence"/>
</dbReference>
<organism evidence="5 6">
    <name type="scientific">Penaeus vannamei</name>
    <name type="common">Whiteleg shrimp</name>
    <name type="synonym">Litopenaeus vannamei</name>
    <dbReference type="NCBI Taxonomy" id="6689"/>
    <lineage>
        <taxon>Eukaryota</taxon>
        <taxon>Metazoa</taxon>
        <taxon>Ecdysozoa</taxon>
        <taxon>Arthropoda</taxon>
        <taxon>Crustacea</taxon>
        <taxon>Multicrustacea</taxon>
        <taxon>Malacostraca</taxon>
        <taxon>Eumalacostraca</taxon>
        <taxon>Eucarida</taxon>
        <taxon>Decapoda</taxon>
        <taxon>Dendrobranchiata</taxon>
        <taxon>Penaeoidea</taxon>
        <taxon>Penaeidae</taxon>
        <taxon>Penaeus</taxon>
    </lineage>
</organism>
<dbReference type="SUPFAM" id="SSF54791">
    <property type="entry name" value="Eukaryotic type KH-domain (KH-domain type I)"/>
    <property type="match status" value="2"/>
</dbReference>
<reference evidence="5 6" key="2">
    <citation type="submission" date="2019-01" db="EMBL/GenBank/DDBJ databases">
        <title>The decoding of complex shrimp genome reveals the adaptation for benthos swimmer, frequently molting mechanism and breeding impact on genome.</title>
        <authorList>
            <person name="Sun Y."/>
            <person name="Gao Y."/>
            <person name="Yu Y."/>
        </authorList>
    </citation>
    <scope>NUCLEOTIDE SEQUENCE [LARGE SCALE GENOMIC DNA]</scope>
    <source>
        <tissue evidence="5">Muscle</tissue>
    </source>
</reference>
<dbReference type="PROSITE" id="PS50084">
    <property type="entry name" value="KH_TYPE_1"/>
    <property type="match status" value="2"/>
</dbReference>
<keyword evidence="6" id="KW-1185">Reference proteome</keyword>
<accession>A0A3R7PAQ0</accession>
<comment type="caution">
    <text evidence="5">The sequence shown here is derived from an EMBL/GenBank/DDBJ whole genome shotgun (WGS) entry which is preliminary data.</text>
</comment>
<keyword evidence="3" id="KW-0472">Membrane</keyword>
<evidence type="ECO:0000256" key="3">
    <source>
        <dbReference type="SAM" id="Phobius"/>
    </source>
</evidence>
<dbReference type="Gene3D" id="3.30.1370.10">
    <property type="entry name" value="K Homology domain, type 1"/>
    <property type="match status" value="1"/>
</dbReference>
<reference evidence="5 6" key="1">
    <citation type="submission" date="2018-04" db="EMBL/GenBank/DDBJ databases">
        <authorList>
            <person name="Zhang X."/>
            <person name="Yuan J."/>
            <person name="Li F."/>
            <person name="Xiang J."/>
        </authorList>
    </citation>
    <scope>NUCLEOTIDE SEQUENCE [LARGE SCALE GENOMIC DNA]</scope>
    <source>
        <tissue evidence="5">Muscle</tissue>
    </source>
</reference>
<keyword evidence="1" id="KW-0694">RNA-binding</keyword>
<dbReference type="InterPro" id="IPR004087">
    <property type="entry name" value="KH_dom"/>
</dbReference>
<dbReference type="Pfam" id="PF00013">
    <property type="entry name" value="KH_1"/>
    <property type="match status" value="1"/>
</dbReference>
<feature type="transmembrane region" description="Helical" evidence="3">
    <location>
        <begin position="95"/>
        <end position="116"/>
    </location>
</feature>
<name>A0A3R7PAQ0_PENVA</name>
<dbReference type="AlphaFoldDB" id="A0A3R7PAQ0"/>
<dbReference type="GO" id="GO:0003723">
    <property type="term" value="F:RNA binding"/>
    <property type="evidence" value="ECO:0007669"/>
    <property type="project" value="UniProtKB-UniRule"/>
</dbReference>
<gene>
    <name evidence="5" type="ORF">C7M84_000957</name>
</gene>
<proteinExistence type="predicted"/>
<keyword evidence="3" id="KW-1133">Transmembrane helix</keyword>
<dbReference type="InterPro" id="IPR036612">
    <property type="entry name" value="KH_dom_type_1_sf"/>
</dbReference>
<dbReference type="CDD" id="cd02394">
    <property type="entry name" value="KH-I_Vigilin_rpt6"/>
    <property type="match status" value="1"/>
</dbReference>
<dbReference type="GO" id="GO:0010468">
    <property type="term" value="P:regulation of gene expression"/>
    <property type="evidence" value="ECO:0007669"/>
    <property type="project" value="UniProtKB-ARBA"/>
</dbReference>
<feature type="domain" description="K Homology" evidence="4">
    <location>
        <begin position="507"/>
        <end position="573"/>
    </location>
</feature>
<evidence type="ECO:0000256" key="2">
    <source>
        <dbReference type="SAM" id="MobiDB-lite"/>
    </source>
</evidence>
<feature type="domain" description="K Homology" evidence="4">
    <location>
        <begin position="575"/>
        <end position="684"/>
    </location>
</feature>